<dbReference type="Pfam" id="PF00326">
    <property type="entry name" value="Peptidase_S9"/>
    <property type="match status" value="1"/>
</dbReference>
<evidence type="ECO:0000256" key="2">
    <source>
        <dbReference type="ARBA" id="ARBA00022670"/>
    </source>
</evidence>
<sequence length="704" mass="78514">MVLVPKFTPELLISAPRRGPAVPNHDGTLALFYQSTHTIGGKTLKEFRVLSIETGESEQLIEDEKARDVLWLGDGSNSVIYLCGGDGGYTWVKLADAGNPSAEPTIVDFIEAPVSALKVRALKGGSIAVVVVGLSDENGNLYNEESDKKQHTARVTEDWEPRIWDSYTKPQKYSIWYSSIVKEDGDWKLNKPLRNVLGGTNLEAPPNMYEPGSHTNEFDISDDAIVFTARDTQVDDPMKTGLTGVYLVSLDSFSEPVTQSAKRIPLQVEIDPRTRTDQGHCSQPRFSPNGSIVGFLRAPNGRSMEQSIFVKLPDSRSAIDVFSMVTGNSWNLFPSGFEFAPSGHALNIRAEDAGRTGLYQVDLQPNAYPRTILRNGSVSAYYPLRRNKDEALFVTSSSLVEPWIYQIVNTDPTLESEAWIVSSASQHSNLGLSPKQVSEIYFEGGGDYIVQAWVIKPRDFDPQQKYPLCLLVHGGPVGAWGDGWSTRWNPAVWAEQGYIVVAPNITGSVGFGMDFAEGVRDSWGSRPYDDLINCLEHVKSMPGIDMENAVAAGGSYGGYMMNWIQGNELGRRFKALVCHDGIFHLPSFMLQTDFVVTDDFFGGPPFMWSNFDGLERYNPARPDLLKNWKTPMLVIHSDKDYRCPITDGLAAYRILKVLGTPARFMSFPDENHFVMKEENSLEWHRQVFAWINKWSGIAEKNLRH</sequence>
<dbReference type="GO" id="GO:0006508">
    <property type="term" value="P:proteolysis"/>
    <property type="evidence" value="ECO:0007669"/>
    <property type="project" value="UniProtKB-KW"/>
</dbReference>
<dbReference type="AlphaFoldDB" id="A0A9Q0AKK9"/>
<keyword evidence="4" id="KW-0378">Hydrolase</keyword>
<dbReference type="SUPFAM" id="SSF53474">
    <property type="entry name" value="alpha/beta-Hydrolases"/>
    <property type="match status" value="1"/>
</dbReference>
<organism evidence="8 9">
    <name type="scientific">Neoarthrinium moseri</name>
    <dbReference type="NCBI Taxonomy" id="1658444"/>
    <lineage>
        <taxon>Eukaryota</taxon>
        <taxon>Fungi</taxon>
        <taxon>Dikarya</taxon>
        <taxon>Ascomycota</taxon>
        <taxon>Pezizomycotina</taxon>
        <taxon>Sordariomycetes</taxon>
        <taxon>Xylariomycetidae</taxon>
        <taxon>Amphisphaeriales</taxon>
        <taxon>Apiosporaceae</taxon>
        <taxon>Neoarthrinium</taxon>
    </lineage>
</organism>
<comment type="similarity">
    <text evidence="1">Belongs to the peptidase S9C family.</text>
</comment>
<keyword evidence="5" id="KW-0720">Serine protease</keyword>
<evidence type="ECO:0000259" key="7">
    <source>
        <dbReference type="Pfam" id="PF00326"/>
    </source>
</evidence>
<evidence type="ECO:0000256" key="4">
    <source>
        <dbReference type="ARBA" id="ARBA00022801"/>
    </source>
</evidence>
<protein>
    <recommendedName>
        <fullName evidence="6">Dipeptidyl-peptidase V</fullName>
    </recommendedName>
</protein>
<dbReference type="InterPro" id="IPR029058">
    <property type="entry name" value="AB_hydrolase_fold"/>
</dbReference>
<gene>
    <name evidence="8" type="ORF">JX265_011426</name>
</gene>
<dbReference type="Proteomes" id="UP000829685">
    <property type="component" value="Unassembled WGS sequence"/>
</dbReference>
<evidence type="ECO:0000256" key="5">
    <source>
        <dbReference type="ARBA" id="ARBA00022825"/>
    </source>
</evidence>
<dbReference type="PANTHER" id="PTHR42776">
    <property type="entry name" value="SERINE PEPTIDASE S9 FAMILY MEMBER"/>
    <property type="match status" value="1"/>
</dbReference>
<dbReference type="PANTHER" id="PTHR42776:SF13">
    <property type="entry name" value="DIPEPTIDYL-PEPTIDASE 5"/>
    <property type="match status" value="1"/>
</dbReference>
<keyword evidence="9" id="KW-1185">Reference proteome</keyword>
<keyword evidence="3" id="KW-0732">Signal</keyword>
<comment type="caution">
    <text evidence="8">The sequence shown here is derived from an EMBL/GenBank/DDBJ whole genome shotgun (WGS) entry which is preliminary data.</text>
</comment>
<accession>A0A9Q0AKK9</accession>
<feature type="domain" description="Peptidase S9 prolyl oligopeptidase catalytic" evidence="7">
    <location>
        <begin position="484"/>
        <end position="696"/>
    </location>
</feature>
<name>A0A9Q0AKK9_9PEZI</name>
<dbReference type="InterPro" id="IPR001375">
    <property type="entry name" value="Peptidase_S9_cat"/>
</dbReference>
<evidence type="ECO:0000256" key="1">
    <source>
        <dbReference type="ARBA" id="ARBA00010040"/>
    </source>
</evidence>
<dbReference type="SUPFAM" id="SSF82171">
    <property type="entry name" value="DPP6 N-terminal domain-like"/>
    <property type="match status" value="1"/>
</dbReference>
<proteinExistence type="inferred from homology"/>
<dbReference type="Gene3D" id="3.40.50.1820">
    <property type="entry name" value="alpha/beta hydrolase"/>
    <property type="match status" value="1"/>
</dbReference>
<dbReference type="FunFam" id="3.40.50.1820:FF:000028">
    <property type="entry name" value="S9 family peptidase"/>
    <property type="match status" value="1"/>
</dbReference>
<evidence type="ECO:0000313" key="8">
    <source>
        <dbReference type="EMBL" id="KAI1856785.1"/>
    </source>
</evidence>
<evidence type="ECO:0000256" key="6">
    <source>
        <dbReference type="ARBA" id="ARBA00032829"/>
    </source>
</evidence>
<keyword evidence="2" id="KW-0645">Protease</keyword>
<dbReference type="GO" id="GO:0004252">
    <property type="term" value="F:serine-type endopeptidase activity"/>
    <property type="evidence" value="ECO:0007669"/>
    <property type="project" value="TreeGrafter"/>
</dbReference>
<dbReference type="EMBL" id="JAFIMR010000042">
    <property type="protein sequence ID" value="KAI1856785.1"/>
    <property type="molecule type" value="Genomic_DNA"/>
</dbReference>
<evidence type="ECO:0000256" key="3">
    <source>
        <dbReference type="ARBA" id="ARBA00022729"/>
    </source>
</evidence>
<reference evidence="8" key="1">
    <citation type="submission" date="2021-03" db="EMBL/GenBank/DDBJ databases">
        <title>Revisited historic fungal species revealed as producer of novel bioactive compounds through whole genome sequencing and comparative genomics.</title>
        <authorList>
            <person name="Vignolle G.A."/>
            <person name="Hochenegger N."/>
            <person name="Mach R.L."/>
            <person name="Mach-Aigner A.R."/>
            <person name="Javad Rahimi M."/>
            <person name="Salim K.A."/>
            <person name="Chan C.M."/>
            <person name="Lim L.B.L."/>
            <person name="Cai F."/>
            <person name="Druzhinina I.S."/>
            <person name="U'Ren J.M."/>
            <person name="Derntl C."/>
        </authorList>
    </citation>
    <scope>NUCLEOTIDE SEQUENCE</scope>
    <source>
        <strain evidence="8">TUCIM 5799</strain>
    </source>
</reference>
<evidence type="ECO:0000313" key="9">
    <source>
        <dbReference type="Proteomes" id="UP000829685"/>
    </source>
</evidence>